<dbReference type="GO" id="GO:0030335">
    <property type="term" value="P:positive regulation of cell migration"/>
    <property type="evidence" value="ECO:0007669"/>
    <property type="project" value="TreeGrafter"/>
</dbReference>
<dbReference type="Proteomes" id="UP001314229">
    <property type="component" value="Unassembled WGS sequence"/>
</dbReference>
<feature type="signal peptide" evidence="8">
    <location>
        <begin position="1"/>
        <end position="25"/>
    </location>
</feature>
<dbReference type="PROSITE" id="PS50184">
    <property type="entry name" value="VWFC_2"/>
    <property type="match status" value="1"/>
</dbReference>
<keyword evidence="3" id="KW-0964">Secreted</keyword>
<dbReference type="PANTHER" id="PTHR11348">
    <property type="entry name" value="CONNECTIVE TISSUE GROWTH FACTOR-RELATED"/>
    <property type="match status" value="1"/>
</dbReference>
<comment type="similarity">
    <text evidence="2">Belongs to the CCN family.</text>
</comment>
<dbReference type="PROSITE" id="PS01208">
    <property type="entry name" value="VWFC_1"/>
    <property type="match status" value="1"/>
</dbReference>
<feature type="domain" description="VWFC" evidence="10">
    <location>
        <begin position="291"/>
        <end position="357"/>
    </location>
</feature>
<evidence type="ECO:0000256" key="3">
    <source>
        <dbReference type="ARBA" id="ARBA00022525"/>
    </source>
</evidence>
<comment type="subcellular location">
    <subcellularLocation>
        <location evidence="1">Secreted</location>
    </subcellularLocation>
</comment>
<organism evidence="12 13">
    <name type="scientific">Scomber scombrus</name>
    <name type="common">Atlantic mackerel</name>
    <name type="synonym">Scomber vernalis</name>
    <dbReference type="NCBI Taxonomy" id="13677"/>
    <lineage>
        <taxon>Eukaryota</taxon>
        <taxon>Metazoa</taxon>
        <taxon>Chordata</taxon>
        <taxon>Craniata</taxon>
        <taxon>Vertebrata</taxon>
        <taxon>Euteleostomi</taxon>
        <taxon>Actinopterygii</taxon>
        <taxon>Neopterygii</taxon>
        <taxon>Teleostei</taxon>
        <taxon>Neoteleostei</taxon>
        <taxon>Acanthomorphata</taxon>
        <taxon>Pelagiaria</taxon>
        <taxon>Scombriformes</taxon>
        <taxon>Scombridae</taxon>
        <taxon>Scomber</taxon>
    </lineage>
</organism>
<evidence type="ECO:0000259" key="10">
    <source>
        <dbReference type="PROSITE" id="PS50184"/>
    </source>
</evidence>
<proteinExistence type="inferred from homology"/>
<dbReference type="GO" id="GO:0005615">
    <property type="term" value="C:extracellular space"/>
    <property type="evidence" value="ECO:0007669"/>
    <property type="project" value="TreeGrafter"/>
</dbReference>
<feature type="region of interest" description="Disordered" evidence="7">
    <location>
        <begin position="97"/>
        <end position="125"/>
    </location>
</feature>
<dbReference type="InterPro" id="IPR006207">
    <property type="entry name" value="Cys_knot_C"/>
</dbReference>
<accession>A0AAV1NN58</accession>
<dbReference type="PROSITE" id="PS01225">
    <property type="entry name" value="CTCK_2"/>
    <property type="match status" value="1"/>
</dbReference>
<dbReference type="SMART" id="SM00041">
    <property type="entry name" value="CT"/>
    <property type="match status" value="1"/>
</dbReference>
<sequence length="574" mass="63751">MNRRRLLTCVLEMFALLDKQWLAQGQARGCQTGNPFNPPSPPSPRSSPTTSRSSISVRRSVASTHILPLWARNAKNPDCSPPPHCCPTRCPPPPPPPFPRPPHPSTHPQQPPPPTPHTPVSPAVFTAKPGRVSRWLLAKTLFTCPWDDNGKAEFFPTNHGNMRIGLYFLECSPLGKKWREHRMSRATPSPQMLYPVSLCQIISSLFVLCSAAVMAESECPAECSCPPSPPVCPPGDSWVTDHCGCCKVCARQFNEDCSPTEPCDHIKGLRCHLGAGGDPERGLCRAEAQGLPCEFNGRVYQHGEAFQPNCHHQCTCIDRVVGCMPVCPHQVPLPDWRCLRPRLARTEGGCCEEWVCDDDNHISEEPDELTHTSMPDSQPLPNHISVLLQVQPQPLHPAATGGATFREMMSFPMSEVLLKSSCFPQTTEWTVCSTTCGMGVSSRVTNKNPDCRMVRETRLCQIRLCDLQLPVAIKKGKKCQRTIRQHEPVSITFAGCSTAQRYRPRTCGTCSDDRCCTPSLSRTVRLRFHCPDGEGFYRNVMWIQRCSCSTTCRKHGGPSSPSVSLHNDIHTFRH</sequence>
<dbReference type="PROSITE" id="PS51323">
    <property type="entry name" value="IGFBP_N_2"/>
    <property type="match status" value="1"/>
</dbReference>
<dbReference type="InterPro" id="IPR009030">
    <property type="entry name" value="Growth_fac_rcpt_cys_sf"/>
</dbReference>
<dbReference type="GO" id="GO:0051240">
    <property type="term" value="P:positive regulation of multicellular organismal process"/>
    <property type="evidence" value="ECO:0007669"/>
    <property type="project" value="UniProtKB-ARBA"/>
</dbReference>
<reference evidence="12 13" key="1">
    <citation type="submission" date="2024-01" db="EMBL/GenBank/DDBJ databases">
        <authorList>
            <person name="Alioto T."/>
            <person name="Alioto T."/>
            <person name="Gomez Garrido J."/>
        </authorList>
    </citation>
    <scope>NUCLEOTIDE SEQUENCE [LARGE SCALE GENOMIC DNA]</scope>
</reference>
<dbReference type="PANTHER" id="PTHR11348:SF33">
    <property type="entry name" value="CELLULAR COMMUNICATION NETWORK FACTOR 1, LIKE 1 PRECURSOR-RELATED"/>
    <property type="match status" value="1"/>
</dbReference>
<dbReference type="Gene3D" id="2.20.100.10">
    <property type="entry name" value="Thrombospondin type-1 (TSP1) repeat"/>
    <property type="match status" value="1"/>
</dbReference>
<dbReference type="SMART" id="SM00209">
    <property type="entry name" value="TSP1"/>
    <property type="match status" value="1"/>
</dbReference>
<dbReference type="Pfam" id="PF00007">
    <property type="entry name" value="Cys_knot"/>
    <property type="match status" value="1"/>
</dbReference>
<dbReference type="InterPro" id="IPR000867">
    <property type="entry name" value="IGFBP-like"/>
</dbReference>
<dbReference type="Pfam" id="PF00093">
    <property type="entry name" value="VWC"/>
    <property type="match status" value="1"/>
</dbReference>
<dbReference type="Pfam" id="PF00219">
    <property type="entry name" value="IGFBP"/>
    <property type="match status" value="1"/>
</dbReference>
<keyword evidence="4 8" id="KW-0732">Signal</keyword>
<evidence type="ECO:0000256" key="4">
    <source>
        <dbReference type="ARBA" id="ARBA00022729"/>
    </source>
</evidence>
<evidence type="ECO:0000313" key="12">
    <source>
        <dbReference type="EMBL" id="CAK6959674.1"/>
    </source>
</evidence>
<name>A0AAV1NN58_SCOSC</name>
<comment type="caution">
    <text evidence="12">The sequence shown here is derived from an EMBL/GenBank/DDBJ whole genome shotgun (WGS) entry which is preliminary data.</text>
</comment>
<evidence type="ECO:0000313" key="13">
    <source>
        <dbReference type="Proteomes" id="UP001314229"/>
    </source>
</evidence>
<dbReference type="GO" id="GO:0005178">
    <property type="term" value="F:integrin binding"/>
    <property type="evidence" value="ECO:0007669"/>
    <property type="project" value="TreeGrafter"/>
</dbReference>
<evidence type="ECO:0000259" key="11">
    <source>
        <dbReference type="PROSITE" id="PS51323"/>
    </source>
</evidence>
<dbReference type="InterPro" id="IPR050941">
    <property type="entry name" value="CCN"/>
</dbReference>
<dbReference type="GO" id="GO:0045597">
    <property type="term" value="P:positive regulation of cell differentiation"/>
    <property type="evidence" value="ECO:0007669"/>
    <property type="project" value="TreeGrafter"/>
</dbReference>
<dbReference type="GO" id="GO:0031012">
    <property type="term" value="C:extracellular matrix"/>
    <property type="evidence" value="ECO:0007669"/>
    <property type="project" value="TreeGrafter"/>
</dbReference>
<dbReference type="Gene3D" id="2.10.70.10">
    <property type="entry name" value="Complement Module, domain 1"/>
    <property type="match status" value="1"/>
</dbReference>
<evidence type="ECO:0000256" key="7">
    <source>
        <dbReference type="SAM" id="MobiDB-lite"/>
    </source>
</evidence>
<dbReference type="SMART" id="SM00121">
    <property type="entry name" value="IB"/>
    <property type="match status" value="1"/>
</dbReference>
<dbReference type="InterPro" id="IPR001007">
    <property type="entry name" value="VWF_dom"/>
</dbReference>
<dbReference type="PROSITE" id="PS01185">
    <property type="entry name" value="CTCK_1"/>
    <property type="match status" value="1"/>
</dbReference>
<dbReference type="InterPro" id="IPR000884">
    <property type="entry name" value="TSP1_rpt"/>
</dbReference>
<feature type="domain" description="IGFBP N-terminal" evidence="11">
    <location>
        <begin position="210"/>
        <end position="287"/>
    </location>
</feature>
<dbReference type="AlphaFoldDB" id="A0AAV1NN58"/>
<comment type="caution">
    <text evidence="6">Lacks conserved residue(s) required for the propagation of feature annotation.</text>
</comment>
<feature type="chain" id="PRO_5043494533" evidence="8">
    <location>
        <begin position="26"/>
        <end position="574"/>
    </location>
</feature>
<evidence type="ECO:0000256" key="5">
    <source>
        <dbReference type="ARBA" id="ARBA00023157"/>
    </source>
</evidence>
<feature type="region of interest" description="Disordered" evidence="7">
    <location>
        <begin position="28"/>
        <end position="58"/>
    </location>
</feature>
<dbReference type="SUPFAM" id="SSF57184">
    <property type="entry name" value="Growth factor receptor domain"/>
    <property type="match status" value="1"/>
</dbReference>
<dbReference type="GO" id="GO:0007165">
    <property type="term" value="P:signal transduction"/>
    <property type="evidence" value="ECO:0007669"/>
    <property type="project" value="InterPro"/>
</dbReference>
<dbReference type="SUPFAM" id="SSF57603">
    <property type="entry name" value="FnI-like domain"/>
    <property type="match status" value="1"/>
</dbReference>
<evidence type="ECO:0000256" key="8">
    <source>
        <dbReference type="SAM" id="SignalP"/>
    </source>
</evidence>
<evidence type="ECO:0000256" key="2">
    <source>
        <dbReference type="ARBA" id="ARBA00008125"/>
    </source>
</evidence>
<feature type="compositionally biased region" description="Pro residues" evidence="7">
    <location>
        <begin position="36"/>
        <end position="45"/>
    </location>
</feature>
<evidence type="ECO:0000256" key="6">
    <source>
        <dbReference type="PROSITE-ProRule" id="PRU00039"/>
    </source>
</evidence>
<evidence type="ECO:0000259" key="9">
    <source>
        <dbReference type="PROSITE" id="PS01225"/>
    </source>
</evidence>
<dbReference type="PROSITE" id="PS50092">
    <property type="entry name" value="TSP1"/>
    <property type="match status" value="1"/>
</dbReference>
<dbReference type="SMART" id="SM00214">
    <property type="entry name" value="VWC"/>
    <property type="match status" value="1"/>
</dbReference>
<dbReference type="GO" id="GO:0007155">
    <property type="term" value="P:cell adhesion"/>
    <property type="evidence" value="ECO:0007669"/>
    <property type="project" value="TreeGrafter"/>
</dbReference>
<dbReference type="Pfam" id="PF19035">
    <property type="entry name" value="TSP1_CCN"/>
    <property type="match status" value="1"/>
</dbReference>
<feature type="domain" description="CTCK" evidence="9">
    <location>
        <begin position="479"/>
        <end position="553"/>
    </location>
</feature>
<dbReference type="InterPro" id="IPR043973">
    <property type="entry name" value="TSP1_CCN"/>
</dbReference>
<feature type="compositionally biased region" description="Pro residues" evidence="7">
    <location>
        <begin position="97"/>
        <end position="119"/>
    </location>
</feature>
<dbReference type="InterPro" id="IPR036383">
    <property type="entry name" value="TSP1_rpt_sf"/>
</dbReference>
<dbReference type="GO" id="GO:0008201">
    <property type="term" value="F:heparin binding"/>
    <property type="evidence" value="ECO:0007669"/>
    <property type="project" value="TreeGrafter"/>
</dbReference>
<keyword evidence="5" id="KW-1015">Disulfide bond</keyword>
<protein>
    <submittedName>
        <fullName evidence="12">Cellular communication network factor 1, like 2</fullName>
    </submittedName>
</protein>
<keyword evidence="13" id="KW-1185">Reference proteome</keyword>
<dbReference type="EMBL" id="CAWUFR010000040">
    <property type="protein sequence ID" value="CAK6959674.1"/>
    <property type="molecule type" value="Genomic_DNA"/>
</dbReference>
<evidence type="ECO:0000256" key="1">
    <source>
        <dbReference type="ARBA" id="ARBA00004613"/>
    </source>
</evidence>
<dbReference type="FunFam" id="2.10.70.10:FF:000015">
    <property type="entry name" value="CYR61 isoform 1"/>
    <property type="match status" value="1"/>
</dbReference>
<dbReference type="InterPro" id="IPR006208">
    <property type="entry name" value="Glyco_hormone_CN"/>
</dbReference>
<gene>
    <name evidence="12" type="ORF">FSCOSCO3_A030115</name>
</gene>
<feature type="compositionally biased region" description="Low complexity" evidence="7">
    <location>
        <begin position="46"/>
        <end position="58"/>
    </location>
</feature>